<dbReference type="GeneTree" id="ENSGT00390000016675"/>
<organism evidence="4 5">
    <name type="scientific">Leptobrachium leishanense</name>
    <name type="common">Leishan spiny toad</name>
    <dbReference type="NCBI Taxonomy" id="445787"/>
    <lineage>
        <taxon>Eukaryota</taxon>
        <taxon>Metazoa</taxon>
        <taxon>Chordata</taxon>
        <taxon>Craniata</taxon>
        <taxon>Vertebrata</taxon>
        <taxon>Euteleostomi</taxon>
        <taxon>Amphibia</taxon>
        <taxon>Batrachia</taxon>
        <taxon>Anura</taxon>
        <taxon>Pelobatoidea</taxon>
        <taxon>Megophryidae</taxon>
        <taxon>Leptobrachium</taxon>
    </lineage>
</organism>
<sequence length="1194" mass="131552">MATPEDVELSHGAHLPASAFDNQPDASSDFQLYFTKLRNMQPSDSEVFRTEINLLLDQLISQDYTQGTTRIREEDVCALLSQACRVVQLSQEHLVSKVCQLAQFLLNRLQIVVDEKNLDFLLRFSISALKHCSTWTHVDVLQALSALVYNNGHKCQKYLPELLGQGGILVLLSDPSQSEPEVWTAAVHSMANLCVSVSGQSCLDEAYRTTCFQTFMNVLQMSKTSMLDEIAICVLLQNALKGIQSLLNGSKMTMETDQLGSLLAILKKYMFHGLPGFNIEMPFILYPAPLPQYDGISPTKLEQTEKTTVRPTSNKKKKSRGKQKGQHAEELKEELETSPGAGPNHGLETSKSCTAEESCSLYLGPQKSPAGVGSCRLYLGPQKSSAAASSSSLYLGPQKSSVKSPYGPLGNNMVVERRSQGVSSNTSDSECSDAESGLQSKTRAFQARVRQGSLSCFLSVIKSIERKVIYGYWSSLVPDSPGLGITQSLSLMTIVLKDHSSKTRSSALQVLSALLDGSKQFLSVADDLNEHKRAFTPFSVTLASSIRELHRCLLLAVVAESSAQTLTQIIKCLANLVSNAPYHRLKPGLLTRVWNQIKPFFRHKDVNVRVASLTLFGAIVSAQIPVPEVQLLLQQPGLSHMSNSGTVSPSQLCLSEWWRKEPFTEPDARKSLCSEPCWLVGLCVTLVTKQREDSFSDSDVGSASAVIYEPSPVRLEALQVLARFVKGYFSMAQSYMIELGEVACKCMQETDASIQLHGAKLLEELGIGIVLQQKPGSMVPPCQRVPISQATTFWNMILNGPLPRALQNEQHPTLQTSACDALSSILPEAFNNLANSHQILCITLLLGLNHSENPLVKAAAARALGVYILFPCLRQDVMFVADTANAILLSLNDKSPNVRAKAAWSLGNLTDTLIVNMESVGHSFQEEFSDMLLLKLLKSATEASKDKDKVKSNAVRALGNLLHFLQPYHIIKPVFCEAIENSIQALITTVLGDGTMKVKWNACYALGNVFKNSALPLGRAAWTGDAYNALITVVKSCKNFKVRIKSAMALSVPSKREQFGTTEQYSDIWNALVLALEKSEVTEDFLEFKYSLSLRAQICQALIHMLSMACQRDLPCIRKTFHEKENAFKNYIVQFVKSDINGEETQGSQERDKMLEKAIDHLSSIQDLQVGTKVTKEVAYLESILHTCKNEIDL</sequence>
<proteinExistence type="predicted"/>
<feature type="domain" description="DUF4042" evidence="3">
    <location>
        <begin position="448"/>
        <end position="629"/>
    </location>
</feature>
<dbReference type="SUPFAM" id="SSF48371">
    <property type="entry name" value="ARM repeat"/>
    <property type="match status" value="2"/>
</dbReference>
<dbReference type="Ensembl" id="ENSLLET00000014692.1">
    <property type="protein sequence ID" value="ENSLLEP00000014135.1"/>
    <property type="gene ID" value="ENSLLEG00000008960.1"/>
</dbReference>
<keyword evidence="5" id="KW-1185">Reference proteome</keyword>
<reference evidence="4" key="2">
    <citation type="submission" date="2025-09" db="UniProtKB">
        <authorList>
            <consortium name="Ensembl"/>
        </authorList>
    </citation>
    <scope>IDENTIFICATION</scope>
</reference>
<dbReference type="Pfam" id="PF13251">
    <property type="entry name" value="DUF4042"/>
    <property type="match status" value="1"/>
</dbReference>
<dbReference type="InterPro" id="IPR052107">
    <property type="entry name" value="HEAT6"/>
</dbReference>
<evidence type="ECO:0000259" key="3">
    <source>
        <dbReference type="Pfam" id="PF13251"/>
    </source>
</evidence>
<evidence type="ECO:0000313" key="5">
    <source>
        <dbReference type="Proteomes" id="UP000694569"/>
    </source>
</evidence>
<evidence type="ECO:0000256" key="1">
    <source>
        <dbReference type="ARBA" id="ARBA00015263"/>
    </source>
</evidence>
<dbReference type="Gene3D" id="1.25.10.10">
    <property type="entry name" value="Leucine-rich Repeat Variant"/>
    <property type="match status" value="3"/>
</dbReference>
<dbReference type="InterPro" id="IPR016024">
    <property type="entry name" value="ARM-type_fold"/>
</dbReference>
<feature type="region of interest" description="Disordered" evidence="2">
    <location>
        <begin position="297"/>
        <end position="350"/>
    </location>
</feature>
<dbReference type="InterPro" id="IPR011989">
    <property type="entry name" value="ARM-like"/>
</dbReference>
<accession>A0A8C5MMG4</accession>
<feature type="compositionally biased region" description="Basic residues" evidence="2">
    <location>
        <begin position="313"/>
        <end position="325"/>
    </location>
</feature>
<dbReference type="InterPro" id="IPR025283">
    <property type="entry name" value="DUF4042"/>
</dbReference>
<reference evidence="4" key="1">
    <citation type="submission" date="2025-08" db="UniProtKB">
        <authorList>
            <consortium name="Ensembl"/>
        </authorList>
    </citation>
    <scope>IDENTIFICATION</scope>
</reference>
<dbReference type="Proteomes" id="UP000694569">
    <property type="component" value="Unplaced"/>
</dbReference>
<evidence type="ECO:0000256" key="2">
    <source>
        <dbReference type="SAM" id="MobiDB-lite"/>
    </source>
</evidence>
<dbReference type="OrthoDB" id="66533at2759"/>
<dbReference type="PANTHER" id="PTHR13366">
    <property type="entry name" value="MALARIA ANTIGEN-RELATED"/>
    <property type="match status" value="1"/>
</dbReference>
<dbReference type="AlphaFoldDB" id="A0A8C5MMG4"/>
<name>A0A8C5MMG4_9ANUR</name>
<gene>
    <name evidence="4" type="primary">HEATR6</name>
</gene>
<dbReference type="Pfam" id="PF13513">
    <property type="entry name" value="HEAT_EZ"/>
    <property type="match status" value="1"/>
</dbReference>
<evidence type="ECO:0000313" key="4">
    <source>
        <dbReference type="Ensembl" id="ENSLLEP00000014135.1"/>
    </source>
</evidence>
<protein>
    <recommendedName>
        <fullName evidence="1">HEAT repeat-containing protein 6</fullName>
    </recommendedName>
</protein>
<dbReference type="PANTHER" id="PTHR13366:SF0">
    <property type="entry name" value="HEAT REPEAT-CONTAINING PROTEIN 6"/>
    <property type="match status" value="1"/>
</dbReference>